<dbReference type="Pfam" id="PF07364">
    <property type="entry name" value="DUF1485"/>
    <property type="match status" value="1"/>
</dbReference>
<dbReference type="PIRSF" id="PIRSF012702">
    <property type="entry name" value="UCP012702"/>
    <property type="match status" value="1"/>
</dbReference>
<feature type="domain" description="Microcystin LR degradation protein MlrC N-terminal" evidence="3">
    <location>
        <begin position="3"/>
        <end position="285"/>
    </location>
</feature>
<comment type="cofactor">
    <cofactor evidence="1">
        <name>Zn(2+)</name>
        <dbReference type="ChEBI" id="CHEBI:29105"/>
    </cofactor>
    <text evidence="1">Binds 1 zinc ion per subunit.</text>
</comment>
<feature type="domain" description="Microcystin LR degradation protein MlrC C-terminal" evidence="2">
    <location>
        <begin position="293"/>
        <end position="471"/>
    </location>
</feature>
<comment type="function">
    <text evidence="1">Involved in peptidolytic degradation of cyclic heptapeptide hepatotoxin microcystin (MC).</text>
</comment>
<dbReference type="Proteomes" id="UP000436522">
    <property type="component" value="Unassembled WGS sequence"/>
</dbReference>
<dbReference type="GO" id="GO:0008237">
    <property type="term" value="F:metallopeptidase activity"/>
    <property type="evidence" value="ECO:0007669"/>
    <property type="project" value="UniProtKB-KW"/>
</dbReference>
<dbReference type="InterPro" id="IPR015995">
    <property type="entry name" value="MlrC_N"/>
</dbReference>
<keyword evidence="1" id="KW-0645">Protease</keyword>
<keyword evidence="5" id="KW-1185">Reference proteome</keyword>
<keyword evidence="1" id="KW-0378">Hydrolase</keyword>
<evidence type="ECO:0000259" key="2">
    <source>
        <dbReference type="Pfam" id="PF07171"/>
    </source>
</evidence>
<dbReference type="EMBL" id="BLIV01000007">
    <property type="protein sequence ID" value="GFE51794.1"/>
    <property type="molecule type" value="Genomic_DNA"/>
</dbReference>
<dbReference type="InterPro" id="IPR009197">
    <property type="entry name" value="MlrC"/>
</dbReference>
<dbReference type="GO" id="GO:0046872">
    <property type="term" value="F:metal ion binding"/>
    <property type="evidence" value="ECO:0007669"/>
    <property type="project" value="UniProtKB-KW"/>
</dbReference>
<evidence type="ECO:0000259" key="3">
    <source>
        <dbReference type="Pfam" id="PF07364"/>
    </source>
</evidence>
<dbReference type="GO" id="GO:0006508">
    <property type="term" value="P:proteolysis"/>
    <property type="evidence" value="ECO:0007669"/>
    <property type="project" value="UniProtKB-KW"/>
</dbReference>
<protein>
    <recommendedName>
        <fullName evidence="1">Microcystinase C</fullName>
        <shortName evidence="1">MlrC</shortName>
    </recommendedName>
</protein>
<evidence type="ECO:0000313" key="5">
    <source>
        <dbReference type="Proteomes" id="UP000436522"/>
    </source>
</evidence>
<dbReference type="InterPro" id="IPR010799">
    <property type="entry name" value="MlrC_C"/>
</dbReference>
<comment type="caution">
    <text evidence="4">The sequence shown here is derived from an EMBL/GenBank/DDBJ whole genome shotgun (WGS) entry which is preliminary data.</text>
</comment>
<dbReference type="Pfam" id="PF07171">
    <property type="entry name" value="MlrC_C"/>
    <property type="match status" value="1"/>
</dbReference>
<sequence length="490" mass="51741">MTRVAVAGFQHETNTFAPFPTPLSLFETGGAWPALTRGEVLHDTMRGLNIPLSGFMAACPHEMIPILWAGAEPGGYVEDEAFEAITGEIVAAVAEAQPDAVYLDLHGAMVTRAFDDAEAEILRRLRATVGPDVPLVASFDLHANLSPAVAEVADGVTLYRTYPHTDLAETGARTAQLLDRLLQGPLAKAYAQVDLLVPITAQATEFEPARSLYAMLEDLDVTSADIAMGFPPADIPDCGPSIFAYDSDPTKAQAAVDRIAAAFSAAEAQFDARLEPADACVAHALTLPAPVVIADPQDNPGAGGTGETTGVLQALIDAQVPDAVLSMLYDPDAAAKAHAAGEGAEIEIALGGTFTDYSQPVIATVRVERLSNGVFDFTGPMYGGARAHLGPIARLKLKGTGITVVVGSRRSQNADQEMFRVVGIEPADHALVCVKSGVHFMADYLRITDRILFAEAPGANPCHLDTLPFTRLRAGLRIEPSGPRFPPSKT</sequence>
<accession>A0A640VW11</accession>
<keyword evidence="1" id="KW-0482">Metalloprotease</keyword>
<evidence type="ECO:0000256" key="1">
    <source>
        <dbReference type="PIRNR" id="PIRNR012702"/>
    </source>
</evidence>
<keyword evidence="1" id="KW-0479">Metal-binding</keyword>
<name>A0A640VW11_9RHOB</name>
<dbReference type="OrthoDB" id="9782658at2"/>
<gene>
    <name evidence="4" type="ORF">So717_35470</name>
</gene>
<reference evidence="4 5" key="1">
    <citation type="submission" date="2019-12" db="EMBL/GenBank/DDBJ databases">
        <title>Roseobacter cerasinus sp. nov., isolated from seawater around aquaculture.</title>
        <authorList>
            <person name="Muramatsu S."/>
            <person name="Takabe Y."/>
            <person name="Mori K."/>
            <person name="Takaichi S."/>
            <person name="Hanada S."/>
        </authorList>
    </citation>
    <scope>NUCLEOTIDE SEQUENCE [LARGE SCALE GENOMIC DNA]</scope>
    <source>
        <strain evidence="4 5">AI77</strain>
    </source>
</reference>
<proteinExistence type="inferred from homology"/>
<dbReference type="RefSeq" id="WP_159979886.1">
    <property type="nucleotide sequence ID" value="NZ_BLIV01000007.1"/>
</dbReference>
<organism evidence="4 5">
    <name type="scientific">Roseobacter cerasinus</name>
    <dbReference type="NCBI Taxonomy" id="2602289"/>
    <lineage>
        <taxon>Bacteria</taxon>
        <taxon>Pseudomonadati</taxon>
        <taxon>Pseudomonadota</taxon>
        <taxon>Alphaproteobacteria</taxon>
        <taxon>Rhodobacterales</taxon>
        <taxon>Roseobacteraceae</taxon>
        <taxon>Roseobacter</taxon>
    </lineage>
</organism>
<dbReference type="AlphaFoldDB" id="A0A640VW11"/>
<evidence type="ECO:0000313" key="4">
    <source>
        <dbReference type="EMBL" id="GFE51794.1"/>
    </source>
</evidence>
<comment type="similarity">
    <text evidence="1">Belongs to the peptidase M81 family.</text>
</comment>